<name>A0ABS8RVE8_DATST</name>
<feature type="region of interest" description="Disordered" evidence="1">
    <location>
        <begin position="80"/>
        <end position="122"/>
    </location>
</feature>
<proteinExistence type="predicted"/>
<feature type="region of interest" description="Disordered" evidence="1">
    <location>
        <begin position="1"/>
        <end position="30"/>
    </location>
</feature>
<organism evidence="2 3">
    <name type="scientific">Datura stramonium</name>
    <name type="common">Jimsonweed</name>
    <name type="synonym">Common thornapple</name>
    <dbReference type="NCBI Taxonomy" id="4076"/>
    <lineage>
        <taxon>Eukaryota</taxon>
        <taxon>Viridiplantae</taxon>
        <taxon>Streptophyta</taxon>
        <taxon>Embryophyta</taxon>
        <taxon>Tracheophyta</taxon>
        <taxon>Spermatophyta</taxon>
        <taxon>Magnoliopsida</taxon>
        <taxon>eudicotyledons</taxon>
        <taxon>Gunneridae</taxon>
        <taxon>Pentapetalae</taxon>
        <taxon>asterids</taxon>
        <taxon>lamiids</taxon>
        <taxon>Solanales</taxon>
        <taxon>Solanaceae</taxon>
        <taxon>Solanoideae</taxon>
        <taxon>Datureae</taxon>
        <taxon>Datura</taxon>
    </lineage>
</organism>
<accession>A0ABS8RVE8</accession>
<feature type="compositionally biased region" description="Basic and acidic residues" evidence="1">
    <location>
        <begin position="1"/>
        <end position="25"/>
    </location>
</feature>
<gene>
    <name evidence="2" type="ORF">HAX54_007969</name>
</gene>
<dbReference type="EMBL" id="JACEIK010000141">
    <property type="protein sequence ID" value="MCD7450683.1"/>
    <property type="molecule type" value="Genomic_DNA"/>
</dbReference>
<feature type="non-terminal residue" evidence="2">
    <location>
        <position position="1"/>
    </location>
</feature>
<sequence>TMMEKWKGDDAEKKSYVDSDGKNGKELMLGVDSDGKRERINATLLRRWYLTKNNKNTSMPAKGDIRISHHEPNDIVQIPSQAKQQKLAKEDVGISNQQNDVAEEKRQKNYPPLSSALHLKGK</sequence>
<dbReference type="Proteomes" id="UP000823775">
    <property type="component" value="Unassembled WGS sequence"/>
</dbReference>
<reference evidence="2 3" key="1">
    <citation type="journal article" date="2021" name="BMC Genomics">
        <title>Datura genome reveals duplications of psychoactive alkaloid biosynthetic genes and high mutation rate following tissue culture.</title>
        <authorList>
            <person name="Rajewski A."/>
            <person name="Carter-House D."/>
            <person name="Stajich J."/>
            <person name="Litt A."/>
        </authorList>
    </citation>
    <scope>NUCLEOTIDE SEQUENCE [LARGE SCALE GENOMIC DNA]</scope>
    <source>
        <strain evidence="2">AR-01</strain>
    </source>
</reference>
<evidence type="ECO:0000313" key="2">
    <source>
        <dbReference type="EMBL" id="MCD7450683.1"/>
    </source>
</evidence>
<protein>
    <submittedName>
        <fullName evidence="2">Uncharacterized protein</fullName>
    </submittedName>
</protein>
<keyword evidence="3" id="KW-1185">Reference proteome</keyword>
<evidence type="ECO:0000256" key="1">
    <source>
        <dbReference type="SAM" id="MobiDB-lite"/>
    </source>
</evidence>
<evidence type="ECO:0000313" key="3">
    <source>
        <dbReference type="Proteomes" id="UP000823775"/>
    </source>
</evidence>
<comment type="caution">
    <text evidence="2">The sequence shown here is derived from an EMBL/GenBank/DDBJ whole genome shotgun (WGS) entry which is preliminary data.</text>
</comment>